<gene>
    <name evidence="2" type="ORF">Glove_131g89</name>
</gene>
<evidence type="ECO:0000313" key="3">
    <source>
        <dbReference type="Proteomes" id="UP000266861"/>
    </source>
</evidence>
<name>A0A397IXW9_9GLOM</name>
<protein>
    <submittedName>
        <fullName evidence="2">Uncharacterized protein</fullName>
    </submittedName>
</protein>
<proteinExistence type="predicted"/>
<dbReference type="Proteomes" id="UP000266861">
    <property type="component" value="Unassembled WGS sequence"/>
</dbReference>
<feature type="region of interest" description="Disordered" evidence="1">
    <location>
        <begin position="1"/>
        <end position="89"/>
    </location>
</feature>
<sequence length="196" mass="22472">MTQDLFDSIIDQPKSSIASSSESTNISMTPEIIDVEPIDDKSELPSEIIEDEPFPNTPVNNSPKISPDNEESTPQPETGSSSLPTKAERETRLRECAVKYGEDSDKFVTITEEDKDLVVIFRDKMMADAEIIDFAREEGHDPEEDIELTRRDKLICIEIKLRMYEDDGEPRSYTCIYDDKEWKKNIAILQENGYLW</sequence>
<dbReference type="EMBL" id="PQFF01000122">
    <property type="protein sequence ID" value="RHZ80875.1"/>
    <property type="molecule type" value="Genomic_DNA"/>
</dbReference>
<dbReference type="AlphaFoldDB" id="A0A397IXW9"/>
<dbReference type="OrthoDB" id="2397858at2759"/>
<evidence type="ECO:0000256" key="1">
    <source>
        <dbReference type="SAM" id="MobiDB-lite"/>
    </source>
</evidence>
<feature type="compositionally biased region" description="Polar residues" evidence="1">
    <location>
        <begin position="72"/>
        <end position="84"/>
    </location>
</feature>
<accession>A0A397IXW9</accession>
<comment type="caution">
    <text evidence="2">The sequence shown here is derived from an EMBL/GenBank/DDBJ whole genome shotgun (WGS) entry which is preliminary data.</text>
</comment>
<reference evidence="2 3" key="1">
    <citation type="submission" date="2018-08" db="EMBL/GenBank/DDBJ databases">
        <title>Genome and evolution of the arbuscular mycorrhizal fungus Diversispora epigaea (formerly Glomus versiforme) and its bacterial endosymbionts.</title>
        <authorList>
            <person name="Sun X."/>
            <person name="Fei Z."/>
            <person name="Harrison M."/>
        </authorList>
    </citation>
    <scope>NUCLEOTIDE SEQUENCE [LARGE SCALE GENOMIC DNA]</scope>
    <source>
        <strain evidence="2 3">IT104</strain>
    </source>
</reference>
<evidence type="ECO:0000313" key="2">
    <source>
        <dbReference type="EMBL" id="RHZ80875.1"/>
    </source>
</evidence>
<organism evidence="2 3">
    <name type="scientific">Diversispora epigaea</name>
    <dbReference type="NCBI Taxonomy" id="1348612"/>
    <lineage>
        <taxon>Eukaryota</taxon>
        <taxon>Fungi</taxon>
        <taxon>Fungi incertae sedis</taxon>
        <taxon>Mucoromycota</taxon>
        <taxon>Glomeromycotina</taxon>
        <taxon>Glomeromycetes</taxon>
        <taxon>Diversisporales</taxon>
        <taxon>Diversisporaceae</taxon>
        <taxon>Diversispora</taxon>
    </lineage>
</organism>
<feature type="compositionally biased region" description="Low complexity" evidence="1">
    <location>
        <begin position="15"/>
        <end position="27"/>
    </location>
</feature>
<keyword evidence="3" id="KW-1185">Reference proteome</keyword>